<name>A0ABM4U5T7_COFAR</name>
<gene>
    <name evidence="3" type="primary">LOC140005538</name>
</gene>
<feature type="domain" description="Reverse transcriptase zinc-binding" evidence="1">
    <location>
        <begin position="96"/>
        <end position="161"/>
    </location>
</feature>
<evidence type="ECO:0000313" key="2">
    <source>
        <dbReference type="Proteomes" id="UP001652660"/>
    </source>
</evidence>
<dbReference type="PANTHER" id="PTHR36617:SF15">
    <property type="entry name" value="REVERSE TRANSCRIPTASE ZINC-BINDING DOMAIN-CONTAINING PROTEIN"/>
    <property type="match status" value="1"/>
</dbReference>
<reference evidence="3" key="1">
    <citation type="submission" date="2025-08" db="UniProtKB">
        <authorList>
            <consortium name="RefSeq"/>
        </authorList>
    </citation>
    <scope>IDENTIFICATION</scope>
    <source>
        <tissue evidence="3">Leaves</tissue>
    </source>
</reference>
<organism evidence="2 3">
    <name type="scientific">Coffea arabica</name>
    <name type="common">Arabian coffee</name>
    <dbReference type="NCBI Taxonomy" id="13443"/>
    <lineage>
        <taxon>Eukaryota</taxon>
        <taxon>Viridiplantae</taxon>
        <taxon>Streptophyta</taxon>
        <taxon>Embryophyta</taxon>
        <taxon>Tracheophyta</taxon>
        <taxon>Spermatophyta</taxon>
        <taxon>Magnoliopsida</taxon>
        <taxon>eudicotyledons</taxon>
        <taxon>Gunneridae</taxon>
        <taxon>Pentapetalae</taxon>
        <taxon>asterids</taxon>
        <taxon>lamiids</taxon>
        <taxon>Gentianales</taxon>
        <taxon>Rubiaceae</taxon>
        <taxon>Ixoroideae</taxon>
        <taxon>Gardenieae complex</taxon>
        <taxon>Bertiereae - Coffeeae clade</taxon>
        <taxon>Coffeeae</taxon>
        <taxon>Coffea</taxon>
    </lineage>
</organism>
<sequence>MCEVQGITEGHIGWIVRAGAMDFWHDNWLGSGPLCRSVEEFQDHRVADFVTGGEWDARSLSQVLQLELVRLVMSCRPPPLLGEDRMVWSLTPSGEFTVSSTVAVVWGHSHRSFGAASVWHESLPITISFFMLCLLSSRLPLVDQLRRLGVHGPSRCFCCTTP</sequence>
<accession>A0ABM4U5T7</accession>
<dbReference type="Proteomes" id="UP001652660">
    <property type="component" value="Chromosome 4e"/>
</dbReference>
<proteinExistence type="predicted"/>
<dbReference type="InterPro" id="IPR026960">
    <property type="entry name" value="RVT-Znf"/>
</dbReference>
<evidence type="ECO:0000259" key="1">
    <source>
        <dbReference type="Pfam" id="PF13966"/>
    </source>
</evidence>
<keyword evidence="2" id="KW-1185">Reference proteome</keyword>
<dbReference type="Pfam" id="PF13966">
    <property type="entry name" value="zf-RVT"/>
    <property type="match status" value="1"/>
</dbReference>
<dbReference type="GeneID" id="140005538"/>
<dbReference type="PANTHER" id="PTHR36617">
    <property type="entry name" value="PROTEIN, PUTATIVE-RELATED"/>
    <property type="match status" value="1"/>
</dbReference>
<evidence type="ECO:0000313" key="3">
    <source>
        <dbReference type="RefSeq" id="XP_071902647.1"/>
    </source>
</evidence>
<dbReference type="RefSeq" id="XP_071902647.1">
    <property type="nucleotide sequence ID" value="XM_072046546.1"/>
</dbReference>
<protein>
    <recommendedName>
        <fullName evidence="1">Reverse transcriptase zinc-binding domain-containing protein</fullName>
    </recommendedName>
</protein>